<sequence>MSSNRSSAYSSSGYTGYSLSTMEGSSPTSRSSSAYSKTELPDRTGTYRNGNADGYLTNVTLNTQGKREVVLVQHNTQPSYDPAEPRSSDYHSRR</sequence>
<feature type="compositionally biased region" description="Low complexity" evidence="1">
    <location>
        <begin position="1"/>
        <end position="38"/>
    </location>
</feature>
<reference evidence="2 3" key="1">
    <citation type="submission" date="2018-08" db="EMBL/GenBank/DDBJ databases">
        <title>Draft genome of the lignicolous fungus Coniochaeta pulveracea.</title>
        <authorList>
            <person name="Borstlap C.J."/>
            <person name="De Witt R.N."/>
            <person name="Botha A."/>
            <person name="Volschenk H."/>
        </authorList>
    </citation>
    <scope>NUCLEOTIDE SEQUENCE [LARGE SCALE GENOMIC DNA]</scope>
    <source>
        <strain evidence="2 3">CAB683</strain>
    </source>
</reference>
<comment type="caution">
    <text evidence="2">The sequence shown here is derived from an EMBL/GenBank/DDBJ whole genome shotgun (WGS) entry which is preliminary data.</text>
</comment>
<proteinExistence type="predicted"/>
<evidence type="ECO:0000313" key="2">
    <source>
        <dbReference type="EMBL" id="RKU41278.1"/>
    </source>
</evidence>
<dbReference type="EMBL" id="QVQW01000078">
    <property type="protein sequence ID" value="RKU41278.1"/>
    <property type="molecule type" value="Genomic_DNA"/>
</dbReference>
<evidence type="ECO:0000256" key="1">
    <source>
        <dbReference type="SAM" id="MobiDB-lite"/>
    </source>
</evidence>
<feature type="region of interest" description="Disordered" evidence="1">
    <location>
        <begin position="1"/>
        <end position="94"/>
    </location>
</feature>
<evidence type="ECO:0000313" key="3">
    <source>
        <dbReference type="Proteomes" id="UP000275385"/>
    </source>
</evidence>
<organism evidence="2 3">
    <name type="scientific">Coniochaeta pulveracea</name>
    <dbReference type="NCBI Taxonomy" id="177199"/>
    <lineage>
        <taxon>Eukaryota</taxon>
        <taxon>Fungi</taxon>
        <taxon>Dikarya</taxon>
        <taxon>Ascomycota</taxon>
        <taxon>Pezizomycotina</taxon>
        <taxon>Sordariomycetes</taxon>
        <taxon>Sordariomycetidae</taxon>
        <taxon>Coniochaetales</taxon>
        <taxon>Coniochaetaceae</taxon>
        <taxon>Coniochaeta</taxon>
    </lineage>
</organism>
<name>A0A420Y0T2_9PEZI</name>
<accession>A0A420Y0T2</accession>
<dbReference type="OrthoDB" id="5238789at2759"/>
<gene>
    <name evidence="2" type="ORF">DL546_000758</name>
</gene>
<dbReference type="Proteomes" id="UP000275385">
    <property type="component" value="Unassembled WGS sequence"/>
</dbReference>
<dbReference type="AlphaFoldDB" id="A0A420Y0T2"/>
<keyword evidence="3" id="KW-1185">Reference proteome</keyword>
<feature type="compositionally biased region" description="Basic and acidic residues" evidence="1">
    <location>
        <begin position="83"/>
        <end position="94"/>
    </location>
</feature>
<protein>
    <submittedName>
        <fullName evidence="2">Uncharacterized protein</fullName>
    </submittedName>
</protein>